<name>A0ABU6WQT1_9FABA</name>
<accession>A0ABU6WQT1</accession>
<dbReference type="SUPFAM" id="SSF56219">
    <property type="entry name" value="DNase I-like"/>
    <property type="match status" value="1"/>
</dbReference>
<feature type="region of interest" description="Disordered" evidence="1">
    <location>
        <begin position="50"/>
        <end position="71"/>
    </location>
</feature>
<gene>
    <name evidence="2" type="ORF">PIB30_068757</name>
</gene>
<dbReference type="Proteomes" id="UP001341840">
    <property type="component" value="Unassembled WGS sequence"/>
</dbReference>
<sequence>MASQSVTVDEDRTVAESAQSPALDINGENLNIQNVAHVSAIEKHATQINEGVQDGGGSMLESRKEGGVAGSQTDMTLEKEKVGPEIGSAGNGLDANLVGSKFQALSDSGSCPFPPGFGPYEGERDNPSEANSKECIVKGPLTEANSEEVECEYSSKEAETNLTDLERGWQESLLGTIEVRFYTEGSMKLILWNVRGLGGDGKAEMVKRIRRNHNGDFVGFIETKKQHFDRGTILKLWGGCSEISWD</sequence>
<keyword evidence="3" id="KW-1185">Reference proteome</keyword>
<dbReference type="InterPro" id="IPR036691">
    <property type="entry name" value="Endo/exonu/phosph_ase_sf"/>
</dbReference>
<proteinExistence type="predicted"/>
<evidence type="ECO:0000256" key="1">
    <source>
        <dbReference type="SAM" id="MobiDB-lite"/>
    </source>
</evidence>
<comment type="caution">
    <text evidence="2">The sequence shown here is derived from an EMBL/GenBank/DDBJ whole genome shotgun (WGS) entry which is preliminary data.</text>
</comment>
<evidence type="ECO:0000313" key="2">
    <source>
        <dbReference type="EMBL" id="MED6186650.1"/>
    </source>
</evidence>
<evidence type="ECO:0000313" key="3">
    <source>
        <dbReference type="Proteomes" id="UP001341840"/>
    </source>
</evidence>
<feature type="region of interest" description="Disordered" evidence="1">
    <location>
        <begin position="1"/>
        <end position="20"/>
    </location>
</feature>
<organism evidence="2 3">
    <name type="scientific">Stylosanthes scabra</name>
    <dbReference type="NCBI Taxonomy" id="79078"/>
    <lineage>
        <taxon>Eukaryota</taxon>
        <taxon>Viridiplantae</taxon>
        <taxon>Streptophyta</taxon>
        <taxon>Embryophyta</taxon>
        <taxon>Tracheophyta</taxon>
        <taxon>Spermatophyta</taxon>
        <taxon>Magnoliopsida</taxon>
        <taxon>eudicotyledons</taxon>
        <taxon>Gunneridae</taxon>
        <taxon>Pentapetalae</taxon>
        <taxon>rosids</taxon>
        <taxon>fabids</taxon>
        <taxon>Fabales</taxon>
        <taxon>Fabaceae</taxon>
        <taxon>Papilionoideae</taxon>
        <taxon>50 kb inversion clade</taxon>
        <taxon>dalbergioids sensu lato</taxon>
        <taxon>Dalbergieae</taxon>
        <taxon>Pterocarpus clade</taxon>
        <taxon>Stylosanthes</taxon>
    </lineage>
</organism>
<dbReference type="EMBL" id="JASCZI010181985">
    <property type="protein sequence ID" value="MED6186650.1"/>
    <property type="molecule type" value="Genomic_DNA"/>
</dbReference>
<reference evidence="2 3" key="1">
    <citation type="journal article" date="2023" name="Plants (Basel)">
        <title>Bridging the Gap: Combining Genomics and Transcriptomics Approaches to Understand Stylosanthes scabra, an Orphan Legume from the Brazilian Caatinga.</title>
        <authorList>
            <person name="Ferreira-Neto J.R.C."/>
            <person name="da Silva M.D."/>
            <person name="Binneck E."/>
            <person name="de Melo N.F."/>
            <person name="da Silva R.H."/>
            <person name="de Melo A.L.T.M."/>
            <person name="Pandolfi V."/>
            <person name="Bustamante F.O."/>
            <person name="Brasileiro-Vidal A.C."/>
            <person name="Benko-Iseppon A.M."/>
        </authorList>
    </citation>
    <scope>NUCLEOTIDE SEQUENCE [LARGE SCALE GENOMIC DNA]</scope>
    <source>
        <tissue evidence="2">Leaves</tissue>
    </source>
</reference>
<protein>
    <submittedName>
        <fullName evidence="2">Uncharacterized protein</fullName>
    </submittedName>
</protein>